<dbReference type="Pfam" id="PF01699">
    <property type="entry name" value="Na_Ca_ex"/>
    <property type="match status" value="2"/>
</dbReference>
<keyword evidence="7 9" id="KW-0472">Membrane</keyword>
<feature type="region of interest" description="Disordered" evidence="8">
    <location>
        <begin position="348"/>
        <end position="375"/>
    </location>
</feature>
<organism evidence="11 12">
    <name type="scientific">Ancylostoma ceylanicum</name>
    <dbReference type="NCBI Taxonomy" id="53326"/>
    <lineage>
        <taxon>Eukaryota</taxon>
        <taxon>Metazoa</taxon>
        <taxon>Ecdysozoa</taxon>
        <taxon>Nematoda</taxon>
        <taxon>Chromadorea</taxon>
        <taxon>Rhabditida</taxon>
        <taxon>Rhabditina</taxon>
        <taxon>Rhabditomorpha</taxon>
        <taxon>Strongyloidea</taxon>
        <taxon>Ancylostomatidae</taxon>
        <taxon>Ancylostomatinae</taxon>
        <taxon>Ancylostoma</taxon>
    </lineage>
</organism>
<dbReference type="GO" id="GO:0006874">
    <property type="term" value="P:intracellular calcium ion homeostasis"/>
    <property type="evidence" value="ECO:0007669"/>
    <property type="project" value="TreeGrafter"/>
</dbReference>
<evidence type="ECO:0000256" key="2">
    <source>
        <dbReference type="ARBA" id="ARBA00005364"/>
    </source>
</evidence>
<feature type="transmembrane region" description="Helical" evidence="9">
    <location>
        <begin position="160"/>
        <end position="181"/>
    </location>
</feature>
<feature type="transmembrane region" description="Helical" evidence="9">
    <location>
        <begin position="217"/>
        <end position="234"/>
    </location>
</feature>
<gene>
    <name evidence="11" type="primary">Acey_s0363.g3537</name>
    <name evidence="11" type="ORF">Y032_0363g3537</name>
</gene>
<dbReference type="EMBL" id="JARK01001699">
    <property type="protein sequence ID" value="EYB82286.1"/>
    <property type="molecule type" value="Genomic_DNA"/>
</dbReference>
<evidence type="ECO:0000256" key="5">
    <source>
        <dbReference type="ARBA" id="ARBA00022692"/>
    </source>
</evidence>
<dbReference type="GO" id="GO:0005262">
    <property type="term" value="F:calcium channel activity"/>
    <property type="evidence" value="ECO:0007669"/>
    <property type="project" value="TreeGrafter"/>
</dbReference>
<feature type="transmembrane region" description="Helical" evidence="9">
    <location>
        <begin position="583"/>
        <end position="602"/>
    </location>
</feature>
<name>A0A016RVE5_9BILA</name>
<evidence type="ECO:0000256" key="4">
    <source>
        <dbReference type="ARBA" id="ARBA00022568"/>
    </source>
</evidence>
<dbReference type="InterPro" id="IPR004837">
    <property type="entry name" value="NaCa_Exmemb"/>
</dbReference>
<evidence type="ECO:0000256" key="1">
    <source>
        <dbReference type="ARBA" id="ARBA00004141"/>
    </source>
</evidence>
<feature type="region of interest" description="Disordered" evidence="8">
    <location>
        <begin position="298"/>
        <end position="317"/>
    </location>
</feature>
<feature type="domain" description="Sodium/calcium exchanger membrane region" evidence="10">
    <location>
        <begin position="96"/>
        <end position="234"/>
    </location>
</feature>
<accession>A0A016RVE5</accession>
<dbReference type="STRING" id="53326.A0A016RVE5"/>
<feature type="transmembrane region" description="Helical" evidence="9">
    <location>
        <begin position="193"/>
        <end position="211"/>
    </location>
</feature>
<comment type="similarity">
    <text evidence="2">Belongs to the Ca(2+):cation antiporter (CaCA) (TC 2.A.19) family. SLC24A subfamily.</text>
</comment>
<feature type="domain" description="Sodium/calcium exchanger membrane region" evidence="10">
    <location>
        <begin position="444"/>
        <end position="600"/>
    </location>
</feature>
<keyword evidence="5 9" id="KW-0812">Transmembrane</keyword>
<evidence type="ECO:0000256" key="6">
    <source>
        <dbReference type="ARBA" id="ARBA00022989"/>
    </source>
</evidence>
<dbReference type="Proteomes" id="UP000024635">
    <property type="component" value="Unassembled WGS sequence"/>
</dbReference>
<dbReference type="AlphaFoldDB" id="A0A016RVE5"/>
<feature type="transmembrane region" description="Helical" evidence="9">
    <location>
        <begin position="443"/>
        <end position="467"/>
    </location>
</feature>
<feature type="transmembrane region" description="Helical" evidence="9">
    <location>
        <begin position="521"/>
        <end position="541"/>
    </location>
</feature>
<protein>
    <recommendedName>
        <fullName evidence="10">Sodium/calcium exchanger membrane region domain-containing protein</fullName>
    </recommendedName>
</protein>
<evidence type="ECO:0000256" key="9">
    <source>
        <dbReference type="SAM" id="Phobius"/>
    </source>
</evidence>
<dbReference type="FunFam" id="1.20.1420.30:FF:000004">
    <property type="entry name" value="Sodium/potassium/calcium exchanger 2 isoform 1"/>
    <property type="match status" value="1"/>
</dbReference>
<keyword evidence="3" id="KW-0050">Antiport</keyword>
<dbReference type="NCBIfam" id="TIGR00367">
    <property type="entry name" value="calcium/sodium antiporter"/>
    <property type="match status" value="1"/>
</dbReference>
<keyword evidence="4" id="KW-0106">Calcium</keyword>
<dbReference type="GO" id="GO:0005886">
    <property type="term" value="C:plasma membrane"/>
    <property type="evidence" value="ECO:0007669"/>
    <property type="project" value="TreeGrafter"/>
</dbReference>
<evidence type="ECO:0000256" key="3">
    <source>
        <dbReference type="ARBA" id="ARBA00022449"/>
    </source>
</evidence>
<evidence type="ECO:0000256" key="8">
    <source>
        <dbReference type="SAM" id="MobiDB-lite"/>
    </source>
</evidence>
<comment type="subcellular location">
    <subcellularLocation>
        <location evidence="1">Membrane</location>
        <topology evidence="1">Multi-pass membrane protein</topology>
    </subcellularLocation>
</comment>
<proteinExistence type="inferred from homology"/>
<evidence type="ECO:0000256" key="7">
    <source>
        <dbReference type="ARBA" id="ARBA00023136"/>
    </source>
</evidence>
<feature type="transmembrane region" description="Helical" evidence="9">
    <location>
        <begin position="479"/>
        <end position="500"/>
    </location>
</feature>
<dbReference type="PANTHER" id="PTHR10846:SF72">
    <property type="entry name" value="SODIUM_POTASSIUM_CALCIUM EXCHANGER NCKX30C"/>
    <property type="match status" value="1"/>
</dbReference>
<feature type="compositionally biased region" description="Polar residues" evidence="8">
    <location>
        <begin position="306"/>
        <end position="317"/>
    </location>
</feature>
<evidence type="ECO:0000259" key="10">
    <source>
        <dbReference type="Pfam" id="PF01699"/>
    </source>
</evidence>
<dbReference type="PANTHER" id="PTHR10846">
    <property type="entry name" value="SODIUM/POTASSIUM/CALCIUM EXCHANGER"/>
    <property type="match status" value="1"/>
</dbReference>
<reference evidence="12" key="1">
    <citation type="journal article" date="2015" name="Nat. Genet.">
        <title>The genome and transcriptome of the zoonotic hookworm Ancylostoma ceylanicum identify infection-specific gene families.</title>
        <authorList>
            <person name="Schwarz E.M."/>
            <person name="Hu Y."/>
            <person name="Antoshechkin I."/>
            <person name="Miller M.M."/>
            <person name="Sternberg P.W."/>
            <person name="Aroian R.V."/>
        </authorList>
    </citation>
    <scope>NUCLEOTIDE SEQUENCE</scope>
    <source>
        <strain evidence="12">HY135</strain>
    </source>
</reference>
<keyword evidence="4" id="KW-0406">Ion transport</keyword>
<evidence type="ECO:0000313" key="11">
    <source>
        <dbReference type="EMBL" id="EYB82286.1"/>
    </source>
</evidence>
<sequence length="617" mass="68335">MRNGEFQRARRRMRRTFLVPALASLVAGFGLVAVTTNAFQELHDTPHHRRVPRSTYKYTDCIKRQTAANESSEQFPSDLFTLEQRRHGAIILHLGGLVYMFVALAVVCDEFFVPSLSVLIEVLDISEDVAGATFMAAGGSAPEFFTSVFGVFVAQNNVGIGTIVGSATFNILCVLAFCTLFSREVLHLTWWPLFRDMTFYIIALLFLVIFFSDEKISWHEALTMFLIYIIYGIFMKYNAQMEAKVKGFLKGGRNASQMSSLAVPSDSAPQFNREHRRSIPMIHGGGQLRNGIAQMAIGSDDESDSEQANNARETQTRTVNVKPAGEKLFVKTNNNTIKTVSAAVEGRGNRITPVETTTSTQSEKNTQNGNARLEQPPAPHEKVITIPPLNIDKLSITSGEEQPLDLSWPDAPLKRVIFVLLAPITFPLALTLPDVRKPSWRSWFIVTFVGSVLWIALFSYLMVWWANTIGETFAIPTEIMGLTILAAGTSIPDLITSVIVARKGLGDMAVSSSIGSNLFDICVGLPIPWLLYFLVALFHLGNGAFPTVAVISNGLICSVGMLFMMLVFLVFAIALSRWRMDKLFGLVMIISYLIFCVFSVFLETGQIVCPLRISSYC</sequence>
<keyword evidence="4" id="KW-0813">Transport</keyword>
<feature type="transmembrane region" description="Helical" evidence="9">
    <location>
        <begin position="547"/>
        <end position="571"/>
    </location>
</feature>
<keyword evidence="6 9" id="KW-1133">Transmembrane helix</keyword>
<dbReference type="InterPro" id="IPR004481">
    <property type="entry name" value="K/Na/Ca-exchanger"/>
</dbReference>
<keyword evidence="4" id="KW-0109">Calcium transport</keyword>
<feature type="transmembrane region" description="Helical" evidence="9">
    <location>
        <begin position="129"/>
        <end position="154"/>
    </location>
</feature>
<dbReference type="Gene3D" id="1.20.1420.30">
    <property type="entry name" value="NCX, central ion-binding region"/>
    <property type="match status" value="2"/>
</dbReference>
<dbReference type="OrthoDB" id="2127281at2759"/>
<keyword evidence="12" id="KW-1185">Reference proteome</keyword>
<evidence type="ECO:0000313" key="12">
    <source>
        <dbReference type="Proteomes" id="UP000024635"/>
    </source>
</evidence>
<feature type="transmembrane region" description="Helical" evidence="9">
    <location>
        <begin position="89"/>
        <end position="108"/>
    </location>
</feature>
<dbReference type="InterPro" id="IPR044880">
    <property type="entry name" value="NCX_ion-bd_dom_sf"/>
</dbReference>
<comment type="caution">
    <text evidence="11">The sequence shown here is derived from an EMBL/GenBank/DDBJ whole genome shotgun (WGS) entry which is preliminary data.</text>
</comment>
<dbReference type="FunFam" id="1.20.1420.30:FF:000066">
    <property type="entry name" value="Na/Ca eXchangers"/>
    <property type="match status" value="1"/>
</dbReference>
<dbReference type="GO" id="GO:0008273">
    <property type="term" value="F:calcium, potassium:sodium antiporter activity"/>
    <property type="evidence" value="ECO:0007669"/>
    <property type="project" value="TreeGrafter"/>
</dbReference>
<feature type="compositionally biased region" description="Polar residues" evidence="8">
    <location>
        <begin position="354"/>
        <end position="370"/>
    </location>
</feature>